<dbReference type="SMART" id="SM00450">
    <property type="entry name" value="RHOD"/>
    <property type="match status" value="2"/>
</dbReference>
<dbReference type="GeneID" id="448116"/>
<dbReference type="Pfam" id="PF00581">
    <property type="entry name" value="Rhodanese"/>
    <property type="match status" value="2"/>
</dbReference>
<evidence type="ECO:0000256" key="1">
    <source>
        <dbReference type="ARBA" id="ARBA00004173"/>
    </source>
</evidence>
<keyword evidence="8" id="KW-1185">Reference proteome</keyword>
<evidence type="ECO:0000313" key="8">
    <source>
        <dbReference type="Proteomes" id="UP000008143"/>
    </source>
</evidence>
<protein>
    <recommendedName>
        <fullName evidence="5">Sulfurtransferase</fullName>
    </recommendedName>
</protein>
<gene>
    <name evidence="7 9 10" type="primary">mpst</name>
    <name evidence="9" type="synonym">mst</name>
    <name evidence="9" type="synonym">tst</name>
    <name evidence="9" type="synonym">tst2</name>
</gene>
<dbReference type="GO" id="GO:0005739">
    <property type="term" value="C:mitochondrion"/>
    <property type="evidence" value="ECO:0000318"/>
    <property type="project" value="GO_Central"/>
</dbReference>
<dbReference type="Ensembl" id="ENSXETT00000121100">
    <property type="protein sequence ID" value="ENSXETP00000106815"/>
    <property type="gene ID" value="ENSXETG00000016054"/>
</dbReference>
<evidence type="ECO:0000313" key="7">
    <source>
        <dbReference type="Ensembl" id="ENSXETP00000106815"/>
    </source>
</evidence>
<dbReference type="FunFam" id="3.40.250.10:FF:000008">
    <property type="entry name" value="Sulfurtransferase"/>
    <property type="match status" value="1"/>
</dbReference>
<dbReference type="PROSITE" id="PS50206">
    <property type="entry name" value="RHODANESE_3"/>
    <property type="match status" value="2"/>
</dbReference>
<evidence type="ECO:0000256" key="4">
    <source>
        <dbReference type="ARBA" id="ARBA00023128"/>
    </source>
</evidence>
<dbReference type="Gene3D" id="3.40.250.10">
    <property type="entry name" value="Rhodanese-like domain"/>
    <property type="match status" value="2"/>
</dbReference>
<dbReference type="GO" id="GO:0004792">
    <property type="term" value="F:thiosulfate-cyanide sulfurtransferase activity"/>
    <property type="evidence" value="ECO:0000318"/>
    <property type="project" value="GO_Central"/>
</dbReference>
<keyword evidence="3" id="KW-0677">Repeat</keyword>
<dbReference type="PROSITE" id="PS00683">
    <property type="entry name" value="RHODANESE_2"/>
    <property type="match status" value="1"/>
</dbReference>
<dbReference type="GO" id="GO:0016784">
    <property type="term" value="F:3-mercaptopyruvate sulfurtransferase activity"/>
    <property type="evidence" value="ECO:0000318"/>
    <property type="project" value="GO_Central"/>
</dbReference>
<comment type="subcellular location">
    <subcellularLocation>
        <location evidence="1">Mitochondrion</location>
    </subcellularLocation>
</comment>
<dbReference type="AlphaFoldDB" id="A0A803JFX4"/>
<evidence type="ECO:0000256" key="5">
    <source>
        <dbReference type="RuleBase" id="RU000507"/>
    </source>
</evidence>
<feature type="domain" description="Rhodanese" evidence="6">
    <location>
        <begin position="42"/>
        <end position="161"/>
    </location>
</feature>
<dbReference type="Reactome" id="R-XTR-1614558">
    <property type="pathway name" value="Degradation of cysteine and homocysteine"/>
</dbReference>
<dbReference type="Xenbase" id="XB-GENE-951794">
    <property type="gene designation" value="mpst"/>
</dbReference>
<dbReference type="SUPFAM" id="SSF52821">
    <property type="entry name" value="Rhodanese/Cell cycle control phosphatase"/>
    <property type="match status" value="2"/>
</dbReference>
<dbReference type="CTD" id="4357"/>
<dbReference type="InterPro" id="IPR036873">
    <property type="entry name" value="Rhodanese-like_dom_sf"/>
</dbReference>
<keyword evidence="2 5" id="KW-0808">Transferase</keyword>
<dbReference type="CDD" id="cd01448">
    <property type="entry name" value="TST_Repeat_1"/>
    <property type="match status" value="1"/>
</dbReference>
<name>A0A803JFX4_XENTR</name>
<dbReference type="OMA" id="RPFIAYC"/>
<dbReference type="PANTHER" id="PTHR11364">
    <property type="entry name" value="THIOSULFATE SULFERTANSFERASE"/>
    <property type="match status" value="1"/>
</dbReference>
<dbReference type="Bgee" id="ENSXETG00000016054">
    <property type="expression patterns" value="Expressed in mesonephros and 15 other cell types or tissues"/>
</dbReference>
<dbReference type="RefSeq" id="XP_031755846.1">
    <property type="nucleotide sequence ID" value="XM_031899986.1"/>
</dbReference>
<dbReference type="AGR" id="Xenbase:XB-GENE-951794"/>
<reference evidence="9" key="3">
    <citation type="submission" date="2025-04" db="UniProtKB">
        <authorList>
            <consortium name="RefSeq"/>
        </authorList>
    </citation>
    <scope>IDENTIFICATION</scope>
    <source>
        <strain evidence="9">Nigerian</strain>
        <tissue evidence="9">Liver and blood</tissue>
    </source>
</reference>
<dbReference type="FunFam" id="3.40.250.10:FF:000001">
    <property type="entry name" value="Sulfurtransferase"/>
    <property type="match status" value="1"/>
</dbReference>
<dbReference type="OrthoDB" id="270167at2759"/>
<dbReference type="PANTHER" id="PTHR11364:SF25">
    <property type="entry name" value="3-MERCAPTOPYRUVATE SULFURTRANSFERASE"/>
    <property type="match status" value="1"/>
</dbReference>
<dbReference type="CDD" id="cd01449">
    <property type="entry name" value="TST_Repeat_2"/>
    <property type="match status" value="1"/>
</dbReference>
<keyword evidence="4" id="KW-0496">Mitochondrion</keyword>
<evidence type="ECO:0000313" key="10">
    <source>
        <dbReference type="Xenbase" id="XB-GENE-951794"/>
    </source>
</evidence>
<evidence type="ECO:0000256" key="3">
    <source>
        <dbReference type="ARBA" id="ARBA00022737"/>
    </source>
</evidence>
<feature type="domain" description="Rhodanese" evidence="6">
    <location>
        <begin position="192"/>
        <end position="306"/>
    </location>
</feature>
<dbReference type="GeneTree" id="ENSGT00510000046773"/>
<reference evidence="7" key="2">
    <citation type="submission" date="2021-03" db="UniProtKB">
        <authorList>
            <consortium name="Ensembl"/>
        </authorList>
    </citation>
    <scope>IDENTIFICATION</scope>
</reference>
<evidence type="ECO:0000259" key="6">
    <source>
        <dbReference type="PROSITE" id="PS50206"/>
    </source>
</evidence>
<sequence length="315" mass="35421">MPSLPNFSSPRQRSFSMTHQLLPRALVSPRWLWDTLRNGSALSGTLRVLDASWHLPKSGRDGWREYKERHIPGSYFFDIDACSDRTSPYDHMLPTADQFSEYTGRLGISNNSHIVVYDASDFGSYSAPRVWWMFRIFGHPQVSVLDGGLKAWLREGLAVNSGKEPRPQPAEFHTQFNSSLVVGHEDMVENIEKKKFQMVDARVEGRFRGLEPEPREGIEPGHISGAVNVPFPSFLTAEGYEKSPDEIRRLFHDKGVDLSKPTVATCGSGVTACHVALASFLCGKEDVSIYDGSWVEWYMRAKPEDVISEGRGKTL</sequence>
<proteinExistence type="predicted"/>
<organism evidence="7">
    <name type="scientific">Xenopus tropicalis</name>
    <name type="common">Western clawed frog</name>
    <name type="synonym">Silurana tropicalis</name>
    <dbReference type="NCBI Taxonomy" id="8364"/>
    <lineage>
        <taxon>Eukaryota</taxon>
        <taxon>Metazoa</taxon>
        <taxon>Chordata</taxon>
        <taxon>Craniata</taxon>
        <taxon>Vertebrata</taxon>
        <taxon>Euteleostomi</taxon>
        <taxon>Amphibia</taxon>
        <taxon>Batrachia</taxon>
        <taxon>Anura</taxon>
        <taxon>Pipoidea</taxon>
        <taxon>Pipidae</taxon>
        <taxon>Xenopodinae</taxon>
        <taxon>Xenopus</taxon>
        <taxon>Silurana</taxon>
    </lineage>
</organism>
<evidence type="ECO:0000256" key="2">
    <source>
        <dbReference type="ARBA" id="ARBA00022679"/>
    </source>
</evidence>
<dbReference type="InterPro" id="IPR001763">
    <property type="entry name" value="Rhodanese-like_dom"/>
</dbReference>
<accession>A0A803JFX4</accession>
<dbReference type="InterPro" id="IPR001307">
    <property type="entry name" value="Thiosulphate_STrfase_CS"/>
</dbReference>
<dbReference type="InterPro" id="IPR045078">
    <property type="entry name" value="TST/MPST-like"/>
</dbReference>
<reference evidence="7" key="1">
    <citation type="journal article" date="2010" name="Science">
        <title>The genome of the Western clawed frog Xenopus tropicalis.</title>
        <authorList>
            <person name="Hellsten U."/>
            <person name="Harland R.M."/>
            <person name="Gilchrist M.J."/>
            <person name="Hendrix D."/>
            <person name="Jurka J."/>
            <person name="Kapitonov V."/>
            <person name="Ovcharenko I."/>
            <person name="Putnam N.H."/>
            <person name="Shu S."/>
            <person name="Taher L."/>
            <person name="Blitz I.L."/>
            <person name="Blumberg B."/>
            <person name="Dichmann D.S."/>
            <person name="Dubchak I."/>
            <person name="Amaya E."/>
            <person name="Detter J.C."/>
            <person name="Fletcher R."/>
            <person name="Gerhard D.S."/>
            <person name="Goodstein D."/>
            <person name="Graves T."/>
            <person name="Grigoriev I.V."/>
            <person name="Grimwood J."/>
            <person name="Kawashima T."/>
            <person name="Lindquist E."/>
            <person name="Lucas S.M."/>
            <person name="Mead P.E."/>
            <person name="Mitros T."/>
            <person name="Ogino H."/>
            <person name="Ohta Y."/>
            <person name="Poliakov A.V."/>
            <person name="Pollet N."/>
            <person name="Robert J."/>
            <person name="Salamov A."/>
            <person name="Sater A.K."/>
            <person name="Schmutz J."/>
            <person name="Terry A."/>
            <person name="Vize P.D."/>
            <person name="Warren W.C."/>
            <person name="Wells D."/>
            <person name="Wills A."/>
            <person name="Wilson R.K."/>
            <person name="Zimmerman L.B."/>
            <person name="Zorn A.M."/>
            <person name="Grainger R."/>
            <person name="Grammer T."/>
            <person name="Khokha M.K."/>
            <person name="Richardson P.M."/>
            <person name="Rokhsar D.S."/>
        </authorList>
    </citation>
    <scope>NUCLEOTIDE SEQUENCE [LARGE SCALE GENOMIC DNA]</scope>
    <source>
        <strain evidence="7">Nigerian</strain>
    </source>
</reference>
<dbReference type="Proteomes" id="UP000008143">
    <property type="component" value="Chromosome 4"/>
</dbReference>
<evidence type="ECO:0000313" key="9">
    <source>
        <dbReference type="RefSeq" id="XP_031755846.1"/>
    </source>
</evidence>